<accession>A0A2G5SAB8</accession>
<comment type="caution">
    <text evidence="2">The sequence shown here is derived from an EMBL/GenBank/DDBJ whole genome shotgun (WGS) entry which is preliminary data.</text>
</comment>
<gene>
    <name evidence="2" type="ORF">B9Z55_028703</name>
</gene>
<dbReference type="PANTHER" id="PTHR35015:SF1">
    <property type="entry name" value="NOTCH LIGAND OSM-11"/>
    <property type="match status" value="1"/>
</dbReference>
<reference evidence="3" key="1">
    <citation type="submission" date="2017-10" db="EMBL/GenBank/DDBJ databases">
        <title>Rapid genome shrinkage in a self-fertile nematode reveals novel sperm competition proteins.</title>
        <authorList>
            <person name="Yin D."/>
            <person name="Schwarz E.M."/>
            <person name="Thomas C.G."/>
            <person name="Felde R.L."/>
            <person name="Korf I.F."/>
            <person name="Cutter A.D."/>
            <person name="Schartner C.M."/>
            <person name="Ralston E.J."/>
            <person name="Meyer B.J."/>
            <person name="Haag E.S."/>
        </authorList>
    </citation>
    <scope>NUCLEOTIDE SEQUENCE [LARGE SCALE GENOMIC DNA]</scope>
    <source>
        <strain evidence="3">JU1422</strain>
    </source>
</reference>
<dbReference type="STRING" id="1611254.A0A2G5SAB8"/>
<dbReference type="OrthoDB" id="10277481at2759"/>
<keyword evidence="3" id="KW-1185">Reference proteome</keyword>
<evidence type="ECO:0000313" key="2">
    <source>
        <dbReference type="EMBL" id="PIC12004.1"/>
    </source>
</evidence>
<sequence length="190" mass="21050">MNSTTVLVVLAVVIGLAQANPARVRREAADIYCIKHFENFQKFCGEDDFSANRDLLPKIIKFCPAYQKHCAVGKAGVVELPDLGSDLVLPPSIERATKYDRLLDSPIEKENEVFSSFKYASSKPNQTRLTAAIVATCTPDCKAPQCTDECKCAHTHPKVHSMCNPPSTATMAQTCQRWYAKCTMFAPVQY</sequence>
<name>A0A2G5SAB8_9PELO</name>
<organism evidence="2 3">
    <name type="scientific">Caenorhabditis nigoni</name>
    <dbReference type="NCBI Taxonomy" id="1611254"/>
    <lineage>
        <taxon>Eukaryota</taxon>
        <taxon>Metazoa</taxon>
        <taxon>Ecdysozoa</taxon>
        <taxon>Nematoda</taxon>
        <taxon>Chromadorea</taxon>
        <taxon>Rhabditida</taxon>
        <taxon>Rhabditina</taxon>
        <taxon>Rhabditomorpha</taxon>
        <taxon>Rhabditoidea</taxon>
        <taxon>Rhabditidae</taxon>
        <taxon>Peloderinae</taxon>
        <taxon>Caenorhabditis</taxon>
    </lineage>
</organism>
<dbReference type="Proteomes" id="UP000230233">
    <property type="component" value="Unassembled WGS sequence"/>
</dbReference>
<feature type="chain" id="PRO_5013889060" evidence="1">
    <location>
        <begin position="20"/>
        <end position="190"/>
    </location>
</feature>
<evidence type="ECO:0000313" key="3">
    <source>
        <dbReference type="Proteomes" id="UP000230233"/>
    </source>
</evidence>
<dbReference type="PANTHER" id="PTHR35015">
    <property type="entry name" value="PROTEIN CBR-OSM-7-RELATED"/>
    <property type="match status" value="1"/>
</dbReference>
<keyword evidence="1" id="KW-0732">Signal</keyword>
<dbReference type="GO" id="GO:0005615">
    <property type="term" value="C:extracellular space"/>
    <property type="evidence" value="ECO:0007669"/>
    <property type="project" value="TreeGrafter"/>
</dbReference>
<dbReference type="InterPro" id="IPR053124">
    <property type="entry name" value="Notch_signaling_modulators"/>
</dbReference>
<feature type="signal peptide" evidence="1">
    <location>
        <begin position="1"/>
        <end position="19"/>
    </location>
</feature>
<dbReference type="GO" id="GO:0045747">
    <property type="term" value="P:positive regulation of Notch signaling pathway"/>
    <property type="evidence" value="ECO:0007669"/>
    <property type="project" value="TreeGrafter"/>
</dbReference>
<dbReference type="AlphaFoldDB" id="A0A2G5SAB8"/>
<dbReference type="GO" id="GO:0005112">
    <property type="term" value="F:Notch binding"/>
    <property type="evidence" value="ECO:0007669"/>
    <property type="project" value="TreeGrafter"/>
</dbReference>
<proteinExistence type="predicted"/>
<protein>
    <submittedName>
        <fullName evidence="2">Uncharacterized protein</fullName>
    </submittedName>
</protein>
<evidence type="ECO:0000256" key="1">
    <source>
        <dbReference type="SAM" id="SignalP"/>
    </source>
</evidence>
<dbReference type="EMBL" id="PDUG01000030">
    <property type="protein sequence ID" value="PIC12004.1"/>
    <property type="molecule type" value="Genomic_DNA"/>
</dbReference>